<evidence type="ECO:0000313" key="5">
    <source>
        <dbReference type="Proteomes" id="UP000237921"/>
    </source>
</evidence>
<evidence type="ECO:0000259" key="3">
    <source>
        <dbReference type="PROSITE" id="PS51123"/>
    </source>
</evidence>
<dbReference type="AlphaFoldDB" id="A0A2L1VJ48"/>
<dbReference type="PROSITE" id="PS51123">
    <property type="entry name" value="OMPA_2"/>
    <property type="match status" value="1"/>
</dbReference>
<organism evidence="4 5">
    <name type="scientific">Acinetobacter nosocomialis</name>
    <dbReference type="NCBI Taxonomy" id="106654"/>
    <lineage>
        <taxon>Bacteria</taxon>
        <taxon>Pseudomonadati</taxon>
        <taxon>Pseudomonadota</taxon>
        <taxon>Gammaproteobacteria</taxon>
        <taxon>Moraxellales</taxon>
        <taxon>Moraxellaceae</taxon>
        <taxon>Acinetobacter</taxon>
        <taxon>Acinetobacter calcoaceticus/baumannii complex</taxon>
    </lineage>
</organism>
<dbReference type="RefSeq" id="WP_039255411.1">
    <property type="nucleotide sequence ID" value="NZ_BKRJ01000030.1"/>
</dbReference>
<evidence type="ECO:0000256" key="1">
    <source>
        <dbReference type="PROSITE-ProRule" id="PRU00473"/>
    </source>
</evidence>
<evidence type="ECO:0000313" key="4">
    <source>
        <dbReference type="EMBL" id="AVF45157.1"/>
    </source>
</evidence>
<accession>A0A2L1VJ48</accession>
<dbReference type="EMBL" id="CP014019">
    <property type="protein sequence ID" value="AVF45157.1"/>
    <property type="molecule type" value="Genomic_DNA"/>
</dbReference>
<feature type="transmembrane region" description="Helical" evidence="2">
    <location>
        <begin position="15"/>
        <end position="35"/>
    </location>
</feature>
<feature type="domain" description="OmpA-like" evidence="3">
    <location>
        <begin position="72"/>
        <end position="208"/>
    </location>
</feature>
<dbReference type="GO" id="GO:0016020">
    <property type="term" value="C:membrane"/>
    <property type="evidence" value="ECO:0007669"/>
    <property type="project" value="UniProtKB-UniRule"/>
</dbReference>
<evidence type="ECO:0000256" key="2">
    <source>
        <dbReference type="SAM" id="Phobius"/>
    </source>
</evidence>
<proteinExistence type="predicted"/>
<dbReference type="SUPFAM" id="SSF103088">
    <property type="entry name" value="OmpA-like"/>
    <property type="match status" value="1"/>
</dbReference>
<keyword evidence="2" id="KW-0812">Transmembrane</keyword>
<dbReference type="InterPro" id="IPR036737">
    <property type="entry name" value="OmpA-like_sf"/>
</dbReference>
<keyword evidence="2" id="KW-1133">Transmembrane helix</keyword>
<dbReference type="PANTHER" id="PTHR30329">
    <property type="entry name" value="STATOR ELEMENT OF FLAGELLAR MOTOR COMPLEX"/>
    <property type="match status" value="1"/>
</dbReference>
<keyword evidence="1 2" id="KW-0472">Membrane</keyword>
<gene>
    <name evidence="4" type="ORF">AL533_12585</name>
</gene>
<dbReference type="Gene3D" id="3.30.1330.60">
    <property type="entry name" value="OmpA-like domain"/>
    <property type="match status" value="1"/>
</dbReference>
<dbReference type="PANTHER" id="PTHR30329:SF20">
    <property type="entry name" value="EXPORTED PROTEIN"/>
    <property type="match status" value="1"/>
</dbReference>
<dbReference type="InterPro" id="IPR050330">
    <property type="entry name" value="Bact_OuterMem_StrucFunc"/>
</dbReference>
<dbReference type="Proteomes" id="UP000237921">
    <property type="component" value="Chromosome"/>
</dbReference>
<dbReference type="Pfam" id="PF00691">
    <property type="entry name" value="OmpA"/>
    <property type="match status" value="1"/>
</dbReference>
<dbReference type="InterPro" id="IPR006665">
    <property type="entry name" value="OmpA-like"/>
</dbReference>
<protein>
    <recommendedName>
        <fullName evidence="3">OmpA-like domain-containing protein</fullName>
    </recommendedName>
</protein>
<name>A0A2L1VJ48_ACINO</name>
<reference evidence="5" key="1">
    <citation type="submission" date="2017-12" db="EMBL/GenBank/DDBJ databases">
        <title>FDA dAtabase for Regulatory Grade micrObial Sequences (FDA-ARGOS): Supporting development and validation of Infectious Disease Dx tests.</title>
        <authorList>
            <person name="Hoffmann M."/>
            <person name="Allard M."/>
            <person name="Evans P."/>
            <person name="Brown E."/>
            <person name="Tallon L."/>
            <person name="Sadzewicz L."/>
            <person name="Sengamalay N."/>
            <person name="Ott S."/>
            <person name="Godinez A."/>
            <person name="Nagaraj S."/>
            <person name="Vavikolanu K."/>
            <person name="Aluvathingal J."/>
            <person name="Nadendla S."/>
            <person name="Sichtig H."/>
        </authorList>
    </citation>
    <scope>NUCLEOTIDE SEQUENCE [LARGE SCALE GENOMIC DNA]</scope>
    <source>
        <strain evidence="5">FDAARGOS_129</strain>
    </source>
</reference>
<sequence>MADHANNEWISIGDFMAGIVGVLVLFFVIAILITATSQAEAEEKKQQGAIKVIKAIEKTLKESGTSKGITFLPEKGIIRLEDSSFAQGSACLDGGLQKAFKERLAPLIQKNMIDNRLLNIQIEGHTDAAPVNGVKSNISQVCSPFDDNYTLSAGRAREARKALFNQLQSSELVQRISVVGYGPDRLLNKDNPNAANNRRVEIRFIIQDI</sequence>
<dbReference type="CDD" id="cd07185">
    <property type="entry name" value="OmpA_C-like"/>
    <property type="match status" value="1"/>
</dbReference>